<comment type="caution">
    <text evidence="7">The sequence shown here is derived from an EMBL/GenBank/DDBJ whole genome shotgun (WGS) entry which is preliminary data.</text>
</comment>
<evidence type="ECO:0000256" key="2">
    <source>
        <dbReference type="ARBA" id="ARBA00022448"/>
    </source>
</evidence>
<protein>
    <submittedName>
        <fullName evidence="7">Choline transport protein</fullName>
    </submittedName>
</protein>
<dbReference type="AlphaFoldDB" id="A0A146FQB3"/>
<dbReference type="GO" id="GO:0016020">
    <property type="term" value="C:membrane"/>
    <property type="evidence" value="ECO:0007669"/>
    <property type="project" value="UniProtKB-SubCell"/>
</dbReference>
<keyword evidence="3 6" id="KW-0812">Transmembrane</keyword>
<dbReference type="VEuPathDB" id="FungiDB:ASPFODRAFT_74513"/>
<dbReference type="EMBL" id="BCWF01000023">
    <property type="protein sequence ID" value="GAT27915.1"/>
    <property type="molecule type" value="Genomic_DNA"/>
</dbReference>
<dbReference type="FunFam" id="1.20.1740.10:FF:000046">
    <property type="entry name" value="Amino-acid permease, putative"/>
    <property type="match status" value="1"/>
</dbReference>
<feature type="transmembrane region" description="Helical" evidence="6">
    <location>
        <begin position="126"/>
        <end position="149"/>
    </location>
</feature>
<dbReference type="PANTHER" id="PTHR45649">
    <property type="entry name" value="AMINO-ACID PERMEASE BAT1"/>
    <property type="match status" value="1"/>
</dbReference>
<reference evidence="8" key="2">
    <citation type="submission" date="2016-02" db="EMBL/GenBank/DDBJ databases">
        <title>Genome sequencing of Aspergillus luchuensis NBRC 4314.</title>
        <authorList>
            <person name="Yamada O."/>
        </authorList>
    </citation>
    <scope>NUCLEOTIDE SEQUENCE [LARGE SCALE GENOMIC DNA]</scope>
    <source>
        <strain evidence="8">RIB 2604</strain>
    </source>
</reference>
<reference evidence="7 8" key="1">
    <citation type="journal article" date="2016" name="DNA Res.">
        <title>Genome sequence of Aspergillus luchuensis NBRC 4314.</title>
        <authorList>
            <person name="Yamada O."/>
            <person name="Machida M."/>
            <person name="Hosoyama A."/>
            <person name="Goto M."/>
            <person name="Takahashi T."/>
            <person name="Futagami T."/>
            <person name="Yamagata Y."/>
            <person name="Takeuchi M."/>
            <person name="Kobayashi T."/>
            <person name="Koike H."/>
            <person name="Abe K."/>
            <person name="Asai K."/>
            <person name="Arita M."/>
            <person name="Fujita N."/>
            <person name="Fukuda K."/>
            <person name="Higa K."/>
            <person name="Horikawa H."/>
            <person name="Ishikawa T."/>
            <person name="Jinno K."/>
            <person name="Kato Y."/>
            <person name="Kirimura K."/>
            <person name="Mizutani O."/>
            <person name="Nakasone K."/>
            <person name="Sano M."/>
            <person name="Shiraishi Y."/>
            <person name="Tsukahara M."/>
            <person name="Gomi K."/>
        </authorList>
    </citation>
    <scope>NUCLEOTIDE SEQUENCE [LARGE SCALE GENOMIC DNA]</scope>
    <source>
        <strain evidence="7 8">RIB 2604</strain>
    </source>
</reference>
<evidence type="ECO:0000256" key="1">
    <source>
        <dbReference type="ARBA" id="ARBA00004141"/>
    </source>
</evidence>
<feature type="transmembrane region" description="Helical" evidence="6">
    <location>
        <begin position="383"/>
        <end position="401"/>
    </location>
</feature>
<gene>
    <name evidence="7" type="ORF">RIB2604_02302740</name>
</gene>
<evidence type="ECO:0000256" key="3">
    <source>
        <dbReference type="ARBA" id="ARBA00022692"/>
    </source>
</evidence>
<feature type="transmembrane region" description="Helical" evidence="6">
    <location>
        <begin position="453"/>
        <end position="475"/>
    </location>
</feature>
<feature type="transmembrane region" description="Helical" evidence="6">
    <location>
        <begin position="201"/>
        <end position="223"/>
    </location>
</feature>
<dbReference type="PIRSF" id="PIRSF006060">
    <property type="entry name" value="AA_transporter"/>
    <property type="match status" value="1"/>
</dbReference>
<feature type="transmembrane region" description="Helical" evidence="6">
    <location>
        <begin position="76"/>
        <end position="98"/>
    </location>
</feature>
<dbReference type="Proteomes" id="UP000075230">
    <property type="component" value="Unassembled WGS sequence"/>
</dbReference>
<dbReference type="Gene3D" id="1.20.1740.10">
    <property type="entry name" value="Amino acid/polyamine transporter I"/>
    <property type="match status" value="1"/>
</dbReference>
<dbReference type="PANTHER" id="PTHR45649:SF7">
    <property type="entry name" value="CHOLINE TRANSPORT PROTEIN"/>
    <property type="match status" value="1"/>
</dbReference>
<organism evidence="7 8">
    <name type="scientific">Aspergillus kawachii</name>
    <name type="common">White koji mold</name>
    <name type="synonym">Aspergillus awamori var. kawachi</name>
    <dbReference type="NCBI Taxonomy" id="1069201"/>
    <lineage>
        <taxon>Eukaryota</taxon>
        <taxon>Fungi</taxon>
        <taxon>Dikarya</taxon>
        <taxon>Ascomycota</taxon>
        <taxon>Pezizomycotina</taxon>
        <taxon>Eurotiomycetes</taxon>
        <taxon>Eurotiomycetidae</taxon>
        <taxon>Eurotiales</taxon>
        <taxon>Aspergillaceae</taxon>
        <taxon>Aspergillus</taxon>
        <taxon>Aspergillus subgen. Circumdati</taxon>
    </lineage>
</organism>
<feature type="transmembrane region" description="Helical" evidence="6">
    <location>
        <begin position="278"/>
        <end position="301"/>
    </location>
</feature>
<sequence length="536" mass="58072">MSGLDIEKKLSVNQASTGENASGSDDADALKLAEMGYTQDLQRNFSLLSLVGIAFCMSNSWFGISASLITGISSGGTVLIVYGLLWITFISTCVAASLSELASSMPNAGGQYFWANELAPRKYARFFSYLTGWFGYAGAIFASASVALSLGSGVVGMWQLGHPSFEPKAWHTVVAYELINFFCYLFNCWGKTLPAVAKATLYISLLSFLVILVVVPACANPHASGSYVFGHFVNSTGWKSDGIAFIVGLINPNWIFACLDSATHLAEEVPQPEKNIPVAIMATVGIGFVTSWTYCIAMFFSLNDLDALLNTATGVPILELYYQALRNRAGAIVLETLLVVTGMGCLIACHTWQSRLAWAFARDRGMPGHQVLSKVNMTLDVPLHAHNASAFIVAVLGLLYLGSSTAFNSMVTACISLLYMSYSIPVICLLYVGRDNIKHGPFWLGKWGMAANYVTLAWTLFCLVMYSFPSTMPVTTGKSELQNRRSKNLSFHVTPANIARPFLATTSSPQNILGRTFALYASKAITKPKRAIVFVA</sequence>
<keyword evidence="5 6" id="KW-0472">Membrane</keyword>
<keyword evidence="4 6" id="KW-1133">Transmembrane helix</keyword>
<feature type="transmembrane region" description="Helical" evidence="6">
    <location>
        <begin position="45"/>
        <end position="64"/>
    </location>
</feature>
<feature type="transmembrane region" description="Helical" evidence="6">
    <location>
        <begin position="169"/>
        <end position="189"/>
    </location>
</feature>
<feature type="transmembrane region" description="Helical" evidence="6">
    <location>
        <begin position="332"/>
        <end position="353"/>
    </location>
</feature>
<evidence type="ECO:0000256" key="5">
    <source>
        <dbReference type="ARBA" id="ARBA00023136"/>
    </source>
</evidence>
<name>A0A146FQB3_ASPKA</name>
<evidence type="ECO:0000313" key="7">
    <source>
        <dbReference type="EMBL" id="GAT27915.1"/>
    </source>
</evidence>
<proteinExistence type="predicted"/>
<accession>A0A146FQB3</accession>
<dbReference type="InterPro" id="IPR002293">
    <property type="entry name" value="AA/rel_permease1"/>
</dbReference>
<evidence type="ECO:0000313" key="8">
    <source>
        <dbReference type="Proteomes" id="UP000075230"/>
    </source>
</evidence>
<dbReference type="Pfam" id="PF13520">
    <property type="entry name" value="AA_permease_2"/>
    <property type="match status" value="1"/>
</dbReference>
<feature type="transmembrane region" description="Helical" evidence="6">
    <location>
        <begin position="413"/>
        <end position="433"/>
    </location>
</feature>
<dbReference type="GO" id="GO:0015101">
    <property type="term" value="F:organic cation transmembrane transporter activity"/>
    <property type="evidence" value="ECO:0007669"/>
    <property type="project" value="UniProtKB-ARBA"/>
</dbReference>
<evidence type="ECO:0000256" key="4">
    <source>
        <dbReference type="ARBA" id="ARBA00022989"/>
    </source>
</evidence>
<comment type="subcellular location">
    <subcellularLocation>
        <location evidence="1">Membrane</location>
        <topology evidence="1">Multi-pass membrane protein</topology>
    </subcellularLocation>
</comment>
<evidence type="ECO:0000256" key="6">
    <source>
        <dbReference type="SAM" id="Phobius"/>
    </source>
</evidence>
<keyword evidence="2" id="KW-0813">Transport</keyword>